<feature type="region of interest" description="Disordered" evidence="4">
    <location>
        <begin position="459"/>
        <end position="490"/>
    </location>
</feature>
<dbReference type="CDD" id="cd00160">
    <property type="entry name" value="RhoGEF"/>
    <property type="match status" value="1"/>
</dbReference>
<feature type="region of interest" description="Disordered" evidence="4">
    <location>
        <begin position="1122"/>
        <end position="1141"/>
    </location>
</feature>
<evidence type="ECO:0000256" key="2">
    <source>
        <dbReference type="ARBA" id="ARBA00022658"/>
    </source>
</evidence>
<evidence type="ECO:0000259" key="7">
    <source>
        <dbReference type="PROSITE" id="PS50010"/>
    </source>
</evidence>
<keyword evidence="8" id="KW-1185">Reference proteome</keyword>
<feature type="region of interest" description="Disordered" evidence="4">
    <location>
        <begin position="37"/>
        <end position="78"/>
    </location>
</feature>
<feature type="compositionally biased region" description="Polar residues" evidence="4">
    <location>
        <begin position="463"/>
        <end position="476"/>
    </location>
</feature>
<dbReference type="GO" id="GO:0035556">
    <property type="term" value="P:intracellular signal transduction"/>
    <property type="evidence" value="ECO:0007669"/>
    <property type="project" value="InterPro"/>
</dbReference>
<dbReference type="InterPro" id="IPR047270">
    <property type="entry name" value="PH_ephexin"/>
</dbReference>
<feature type="region of interest" description="Disordered" evidence="4">
    <location>
        <begin position="612"/>
        <end position="692"/>
    </location>
</feature>
<feature type="compositionally biased region" description="Polar residues" evidence="4">
    <location>
        <begin position="7"/>
        <end position="20"/>
    </location>
</feature>
<feature type="region of interest" description="Disordered" evidence="4">
    <location>
        <begin position="226"/>
        <end position="250"/>
    </location>
</feature>
<dbReference type="KEGG" id="gsh:117350716"/>
<dbReference type="Gene3D" id="2.30.30.40">
    <property type="entry name" value="SH3 Domains"/>
    <property type="match status" value="1"/>
</dbReference>
<dbReference type="SUPFAM" id="SSF50044">
    <property type="entry name" value="SH3-domain"/>
    <property type="match status" value="1"/>
</dbReference>
<dbReference type="Proteomes" id="UP000515159">
    <property type="component" value="Chromosome 16"/>
</dbReference>
<accession>A0A6P8Q203</accession>
<feature type="region of interest" description="Disordered" evidence="4">
    <location>
        <begin position="1224"/>
        <end position="1277"/>
    </location>
</feature>
<evidence type="ECO:0000256" key="1">
    <source>
        <dbReference type="ARBA" id="ARBA00022443"/>
    </source>
</evidence>
<feature type="compositionally biased region" description="Polar residues" evidence="4">
    <location>
        <begin position="813"/>
        <end position="826"/>
    </location>
</feature>
<evidence type="ECO:0000259" key="5">
    <source>
        <dbReference type="PROSITE" id="PS50002"/>
    </source>
</evidence>
<gene>
    <name evidence="9" type="primary">LOC117350716</name>
</gene>
<dbReference type="InterPro" id="IPR001331">
    <property type="entry name" value="GDS_CDC24_CS"/>
</dbReference>
<dbReference type="SMART" id="SM00326">
    <property type="entry name" value="SH3"/>
    <property type="match status" value="1"/>
</dbReference>
<dbReference type="PANTHER" id="PTHR12845">
    <property type="entry name" value="GUANINE NUCLEOTIDE EXCHANGE FACTOR"/>
    <property type="match status" value="1"/>
</dbReference>
<keyword evidence="2" id="KW-0344">Guanine-nucleotide releasing factor</keyword>
<dbReference type="InterPro" id="IPR036028">
    <property type="entry name" value="SH3-like_dom_sf"/>
</dbReference>
<dbReference type="PROSITE" id="PS50010">
    <property type="entry name" value="DH_2"/>
    <property type="match status" value="1"/>
</dbReference>
<dbReference type="PROSITE" id="PS50002">
    <property type="entry name" value="SH3"/>
    <property type="match status" value="1"/>
</dbReference>
<evidence type="ECO:0000313" key="8">
    <source>
        <dbReference type="Proteomes" id="UP000515159"/>
    </source>
</evidence>
<evidence type="ECO:0000313" key="9">
    <source>
        <dbReference type="RefSeq" id="XP_033781123.1"/>
    </source>
</evidence>
<feature type="region of interest" description="Disordered" evidence="4">
    <location>
        <begin position="1"/>
        <end position="25"/>
    </location>
</feature>
<sequence>MPVETGMASNETNGEANRSTPAILESDEGARLVSLVSTGSGDIPQDEDKIKDVKDGPHERVEMKDSNKGSYAPVGFKENHYTDKGSKKIIDHALEFRETSDGLQIEMVSNVSNGGSHDLEGSNEGKDNHHMNMESQNIMGEVHHVTQFKETSEGSTNNMETQNICDEQLHDEEDNDTSRKLSLNVWCKEANISVIMEPKRSSNAPCSDTESKETNNRLTVCKQACDPNHTETGTTEASDETHHATKSENSTSILHVVRKSNETCDMSPDGAESDVNTDRSHNLTEVQDTCNKSPNDRDWVDDIDRSLTVEVPSSARGSSISTDILNTNSESCPFSAEDSDAEWQSLKRDLDSMQDEYHLLLEEPIQVKEKAGILGTREKPLGKEEQEEGVMCSSDELKEQLSFNHELEQDLFPSVESDGSRISLASRSDEINPFLYHCLLTTRDFQDFATASSKKSVAEHSDSSMCLQSPDSTSSNSKKETNLPKDLDNKSMNIMIHEMSGTDRPTAVKSTSSKILENKTDLEKTMEDLMEKDLTDSLFSSASGQATLQNQRSWSSDILPSGCLLPNGKDRTLVGTSDDMQMSSSFGTLDGKQPWHGKEFHDLLLQPSHEDIKDNQRGAEITDSDIIQQPGRDMEKDAQETQSQHDALLQQSHDDTEEDLGGGENTDNTIQQPGGDMEKDGQETESQHDPLLKQSHDDIKEVLGEEEITDNTIQQPGRDMEKDGQETQSLDMELPLEHNLHDCINTVLEEASEGRIDEIRGDSSTIGHSRAVTVSSEEKQGHLIVFSHEDKSFSSLTPEEALQEYSSVIQVTTSEDGSPASTAKTSGDSKELLPPHVESVNPVCVDLAIEDFSHHVFEVPRDPGDSAAPVVLNQANCDLIICHTNEGTAVGFQKMIINEDQSEQNQSTGEGVDEDSESICEGTITSTDLASICVDAPSIDMAHLVSDERPPTILEFFNPILFFGHCPEEPGQYDFQVQSPQPSYSVSITEQALNCSQTPLIEQGTSEDFSEHPHSGTRHNIHGSIWNSPHNSVTVMLTQKLDSFSLRQKADMDISVDSEMVSEESKVMTLKQSPAHEGSSLSLVNERTLSESLSNNETNVEPPLFTKTSKLLQFAPVSSKSKSLPQQAAVSDKPKPSFPEADAVTTDTASLAREPVCTQQPGITSGRWMVREQVEGVRLRAGSLEQGRPVHFSLKQHHDLGHPPLEKSSSWAGQSRVDLDEKQLGTATDYRSQEDLAYRNSRSRDWHRKAVRRPSSGFGILQDEGSKEEEDLSSSDPVTLREKNILDVSNSIKRRRSRLINSSRLLYQEYSDVVLTQEIQRQKRAENFTEDGEPSSPRMRRKPFSPQDSYLQRLSVSSNASLWQDIPMIRGSSVLLNMTRDEQKLQEAKFELIMSEASYLRSLNVAVDHFQHSPDLQALLTNQKRQWLFSKLQEVRDVSSNFLFDLEEKFEDDMYTFNVCDVVLSHAAVFRKVYLPYVTNQSYQDKTFQQLLTGNAKFRQVLERLESDPVCQRLSLKSFLILPFQRITRLKLLVQNILKRTQLGSNEEAEATQAHNVLEKLIKDCNENIQRMRSTEELIFLSQKIQFECKIFPLISQSRRLVKHGELLSLEYTTSLSFKLKLTPRPIYLHLFNDCLLLSRPREGGRFVVFDHARASKVRGERCEVKLHTAHKNTFRLFLLENNQGRKVEFLFRTETQSEKLRWISALSPVRKEKDLLECHDYPQVQCLKPYKARENDEISLEKADVIMVTQESNDGWLEGVRLSDGDRGWFPLSHVEEISSRHVRLRNLKEEQRIQNAKANLLPSHRK</sequence>
<dbReference type="InterPro" id="IPR001849">
    <property type="entry name" value="PH_domain"/>
</dbReference>
<keyword evidence="1 3" id="KW-0728">SH3 domain</keyword>
<dbReference type="FunFam" id="1.20.900.10:FF:000007">
    <property type="entry name" value="rho guanine nucleotide exchange factor 19"/>
    <property type="match status" value="1"/>
</dbReference>
<dbReference type="GO" id="GO:0005085">
    <property type="term" value="F:guanyl-nucleotide exchange factor activity"/>
    <property type="evidence" value="ECO:0007669"/>
    <property type="project" value="UniProtKB-KW"/>
</dbReference>
<dbReference type="OrthoDB" id="27593at2759"/>
<dbReference type="SUPFAM" id="SSF50729">
    <property type="entry name" value="PH domain-like"/>
    <property type="match status" value="1"/>
</dbReference>
<dbReference type="CDD" id="cd11940">
    <property type="entry name" value="SH3_ARHGEF5_19"/>
    <property type="match status" value="1"/>
</dbReference>
<dbReference type="RefSeq" id="XP_033781123.1">
    <property type="nucleotide sequence ID" value="XM_033925232.1"/>
</dbReference>
<dbReference type="SMART" id="SM00233">
    <property type="entry name" value="PH"/>
    <property type="match status" value="1"/>
</dbReference>
<dbReference type="CDD" id="cd01221">
    <property type="entry name" value="PH_ephexin"/>
    <property type="match status" value="1"/>
</dbReference>
<dbReference type="GO" id="GO:0005737">
    <property type="term" value="C:cytoplasm"/>
    <property type="evidence" value="ECO:0007669"/>
    <property type="project" value="TreeGrafter"/>
</dbReference>
<dbReference type="InterPro" id="IPR000219">
    <property type="entry name" value="DH_dom"/>
</dbReference>
<feature type="region of interest" description="Disordered" evidence="4">
    <location>
        <begin position="1324"/>
        <end position="1345"/>
    </location>
</feature>
<feature type="compositionally biased region" description="Basic and acidic residues" evidence="4">
    <location>
        <begin position="676"/>
        <end position="692"/>
    </location>
</feature>
<evidence type="ECO:0000256" key="3">
    <source>
        <dbReference type="PROSITE-ProRule" id="PRU00192"/>
    </source>
</evidence>
<dbReference type="PROSITE" id="PS00741">
    <property type="entry name" value="DH_1"/>
    <property type="match status" value="1"/>
</dbReference>
<feature type="domain" description="DH" evidence="7">
    <location>
        <begin position="1384"/>
        <end position="1568"/>
    </location>
</feature>
<feature type="compositionally biased region" description="Basic and acidic residues" evidence="4">
    <location>
        <begin position="477"/>
        <end position="489"/>
    </location>
</feature>
<dbReference type="GO" id="GO:0005634">
    <property type="term" value="C:nucleus"/>
    <property type="evidence" value="ECO:0007669"/>
    <property type="project" value="TreeGrafter"/>
</dbReference>
<organism evidence="8 9">
    <name type="scientific">Geotrypetes seraphini</name>
    <name type="common">Gaboon caecilian</name>
    <name type="synonym">Caecilia seraphini</name>
    <dbReference type="NCBI Taxonomy" id="260995"/>
    <lineage>
        <taxon>Eukaryota</taxon>
        <taxon>Metazoa</taxon>
        <taxon>Chordata</taxon>
        <taxon>Craniata</taxon>
        <taxon>Vertebrata</taxon>
        <taxon>Euteleostomi</taxon>
        <taxon>Amphibia</taxon>
        <taxon>Gymnophiona</taxon>
        <taxon>Geotrypetes</taxon>
    </lineage>
</organism>
<feature type="region of interest" description="Disordered" evidence="4">
    <location>
        <begin position="704"/>
        <end position="724"/>
    </location>
</feature>
<dbReference type="SUPFAM" id="SSF48065">
    <property type="entry name" value="DBL homology domain (DH-domain)"/>
    <property type="match status" value="1"/>
</dbReference>
<protein>
    <submittedName>
        <fullName evidence="9">Uncharacterized protein LOC117350716 isoform X1</fullName>
    </submittedName>
</protein>
<dbReference type="SMART" id="SM00325">
    <property type="entry name" value="RhoGEF"/>
    <property type="match status" value="1"/>
</dbReference>
<evidence type="ECO:0000259" key="6">
    <source>
        <dbReference type="PROSITE" id="PS50003"/>
    </source>
</evidence>
<dbReference type="InParanoid" id="A0A6P8Q203"/>
<dbReference type="GeneID" id="117350716"/>
<dbReference type="Pfam" id="PF00018">
    <property type="entry name" value="SH3_1"/>
    <property type="match status" value="1"/>
</dbReference>
<feature type="region of interest" description="Disordered" evidence="4">
    <location>
        <begin position="264"/>
        <end position="297"/>
    </location>
</feature>
<reference evidence="9" key="1">
    <citation type="submission" date="2025-08" db="UniProtKB">
        <authorList>
            <consortium name="RefSeq"/>
        </authorList>
    </citation>
    <scope>IDENTIFICATION</scope>
</reference>
<feature type="compositionally biased region" description="Polar residues" evidence="4">
    <location>
        <begin position="283"/>
        <end position="293"/>
    </location>
</feature>
<dbReference type="InterPro" id="IPR035899">
    <property type="entry name" value="DBL_dom_sf"/>
</dbReference>
<feature type="domain" description="SH3" evidence="5">
    <location>
        <begin position="1720"/>
        <end position="1781"/>
    </location>
</feature>
<feature type="region of interest" description="Disordered" evidence="4">
    <location>
        <begin position="1197"/>
        <end position="1216"/>
    </location>
</feature>
<feature type="compositionally biased region" description="Polar residues" evidence="4">
    <location>
        <begin position="640"/>
        <end position="651"/>
    </location>
</feature>
<evidence type="ECO:0000256" key="4">
    <source>
        <dbReference type="SAM" id="MobiDB-lite"/>
    </source>
</evidence>
<feature type="domain" description="PH" evidence="6">
    <location>
        <begin position="1600"/>
        <end position="1712"/>
    </location>
</feature>
<proteinExistence type="predicted"/>
<dbReference type="InterPro" id="IPR001452">
    <property type="entry name" value="SH3_domain"/>
</dbReference>
<feature type="compositionally biased region" description="Basic and acidic residues" evidence="4">
    <location>
        <begin position="46"/>
        <end position="67"/>
    </location>
</feature>
<dbReference type="Gene3D" id="1.20.900.10">
    <property type="entry name" value="Dbl homology (DH) domain"/>
    <property type="match status" value="1"/>
</dbReference>
<dbReference type="PROSITE" id="PS50003">
    <property type="entry name" value="PH_DOMAIN"/>
    <property type="match status" value="1"/>
</dbReference>
<dbReference type="PANTHER" id="PTHR12845:SF2">
    <property type="entry name" value="DH DOMAIN-CONTAINING PROTEIN-RELATED"/>
    <property type="match status" value="1"/>
</dbReference>
<dbReference type="InterPro" id="IPR047271">
    <property type="entry name" value="Ephexin-like"/>
</dbReference>
<feature type="region of interest" description="Disordered" evidence="4">
    <location>
        <begin position="813"/>
        <end position="835"/>
    </location>
</feature>
<dbReference type="Gene3D" id="2.30.29.30">
    <property type="entry name" value="Pleckstrin-homology domain (PH domain)/Phosphotyrosine-binding domain (PTB)"/>
    <property type="match status" value="1"/>
</dbReference>
<name>A0A6P8Q203_GEOSA</name>
<dbReference type="Pfam" id="PF00621">
    <property type="entry name" value="RhoGEF"/>
    <property type="match status" value="1"/>
</dbReference>
<dbReference type="InterPro" id="IPR011993">
    <property type="entry name" value="PH-like_dom_sf"/>
</dbReference>